<proteinExistence type="predicted"/>
<dbReference type="SUPFAM" id="SSF50044">
    <property type="entry name" value="SH3-domain"/>
    <property type="match status" value="1"/>
</dbReference>
<comment type="caution">
    <text evidence="2">The sequence shown here is derived from an EMBL/GenBank/DDBJ whole genome shotgun (WGS) entry which is preliminary data.</text>
</comment>
<accession>A0A1Y1V228</accession>
<sequence>MDSFILRRYFWLNLCFIIFHTINVAYAEGWKITHPKENMIVKENTSLAVCWEGVKQPETNFIVTLNKLDEDNFINGVILGDNISSSSTCFNYEINNLNKKIENGLKTVILWDSNRKMITKSPHFSLNRSNSSNFNFSSISYIIIGVAVIVPIVFVLYTNYKKKAAETIPMGSRSIPSLTVNRRKTYEPPIKSYRESWIELPQANISADSIEDMYGYDLLEEAEEAAKSMGLLDKVWIAKKSFTPCRDDELLIRVGDELIVREIYDDLWCYGQNKTLFDEKEKNENRKIEYNINLSVQENEEIAMYGMFPSVVLPIEFKNLKVTKATIQSIREASVVAEPIHDDIQDEDVVLKQDPNSVVIKIPSPPENMILPLNNLKRSTSLRSSLHRRATQRSTNLSLVSQPLSSIPVQPLPAMPVLTNDINI</sequence>
<feature type="transmembrane region" description="Helical" evidence="1">
    <location>
        <begin position="9"/>
        <end position="27"/>
    </location>
</feature>
<keyword evidence="3" id="KW-1185">Reference proteome</keyword>
<dbReference type="AlphaFoldDB" id="A0A1Y1V228"/>
<organism evidence="2 3">
    <name type="scientific">Piromyces finnis</name>
    <dbReference type="NCBI Taxonomy" id="1754191"/>
    <lineage>
        <taxon>Eukaryota</taxon>
        <taxon>Fungi</taxon>
        <taxon>Fungi incertae sedis</taxon>
        <taxon>Chytridiomycota</taxon>
        <taxon>Chytridiomycota incertae sedis</taxon>
        <taxon>Neocallimastigomycetes</taxon>
        <taxon>Neocallimastigales</taxon>
        <taxon>Neocallimastigaceae</taxon>
        <taxon>Piromyces</taxon>
    </lineage>
</organism>
<keyword evidence="1" id="KW-0472">Membrane</keyword>
<evidence type="ECO:0000313" key="3">
    <source>
        <dbReference type="Proteomes" id="UP000193719"/>
    </source>
</evidence>
<reference evidence="2 3" key="1">
    <citation type="submission" date="2016-08" db="EMBL/GenBank/DDBJ databases">
        <title>Genomes of anaerobic fungi encode conserved fungal cellulosomes for biomass hydrolysis.</title>
        <authorList>
            <consortium name="DOE Joint Genome Institute"/>
            <person name="Haitjema C.H."/>
            <person name="Gilmore S.P."/>
            <person name="Henske J.K."/>
            <person name="Solomon K.V."/>
            <person name="De Groot R."/>
            <person name="Kuo A."/>
            <person name="Mondo S.J."/>
            <person name="Salamov A.A."/>
            <person name="Labutti K."/>
            <person name="Zhao Z."/>
            <person name="Chiniquy J."/>
            <person name="Barry K."/>
            <person name="Brewer H.M."/>
            <person name="Purvine S.O."/>
            <person name="Wright A.T."/>
            <person name="Boxma B."/>
            <person name="Van Alen T."/>
            <person name="Hackstein J.H."/>
            <person name="Baker S.E."/>
            <person name="Grigoriev I.V."/>
            <person name="O'Malley M.A."/>
        </authorList>
    </citation>
    <scope>NUCLEOTIDE SEQUENCE [LARGE SCALE GENOMIC DNA]</scope>
    <source>
        <strain evidence="3">finn</strain>
    </source>
</reference>
<name>A0A1Y1V228_9FUNG</name>
<dbReference type="EMBL" id="MCFH01000046">
    <property type="protein sequence ID" value="ORX44299.1"/>
    <property type="molecule type" value="Genomic_DNA"/>
</dbReference>
<dbReference type="Gene3D" id="2.30.30.40">
    <property type="entry name" value="SH3 Domains"/>
    <property type="match status" value="1"/>
</dbReference>
<feature type="transmembrane region" description="Helical" evidence="1">
    <location>
        <begin position="139"/>
        <end position="160"/>
    </location>
</feature>
<evidence type="ECO:0000256" key="1">
    <source>
        <dbReference type="SAM" id="Phobius"/>
    </source>
</evidence>
<reference evidence="2 3" key="2">
    <citation type="submission" date="2016-08" db="EMBL/GenBank/DDBJ databases">
        <title>Pervasive Adenine N6-methylation of Active Genes in Fungi.</title>
        <authorList>
            <consortium name="DOE Joint Genome Institute"/>
            <person name="Mondo S.J."/>
            <person name="Dannebaum R.O."/>
            <person name="Kuo R.C."/>
            <person name="Labutti K."/>
            <person name="Haridas S."/>
            <person name="Kuo A."/>
            <person name="Salamov A."/>
            <person name="Ahrendt S.R."/>
            <person name="Lipzen A."/>
            <person name="Sullivan W."/>
            <person name="Andreopoulos W.B."/>
            <person name="Clum A."/>
            <person name="Lindquist E."/>
            <person name="Daum C."/>
            <person name="Ramamoorthy G.K."/>
            <person name="Gryganskyi A."/>
            <person name="Culley D."/>
            <person name="Magnuson J.K."/>
            <person name="James T.Y."/>
            <person name="O'Malley M.A."/>
            <person name="Stajich J.E."/>
            <person name="Spatafora J.W."/>
            <person name="Visel A."/>
            <person name="Grigoriev I.V."/>
        </authorList>
    </citation>
    <scope>NUCLEOTIDE SEQUENCE [LARGE SCALE GENOMIC DNA]</scope>
    <source>
        <strain evidence="3">finn</strain>
    </source>
</reference>
<evidence type="ECO:0000313" key="2">
    <source>
        <dbReference type="EMBL" id="ORX44299.1"/>
    </source>
</evidence>
<gene>
    <name evidence="2" type="ORF">BCR36DRAFT_586169</name>
</gene>
<dbReference type="OrthoDB" id="2140685at2759"/>
<dbReference type="Proteomes" id="UP000193719">
    <property type="component" value="Unassembled WGS sequence"/>
</dbReference>
<keyword evidence="1" id="KW-0812">Transmembrane</keyword>
<keyword evidence="1" id="KW-1133">Transmembrane helix</keyword>
<dbReference type="InterPro" id="IPR036028">
    <property type="entry name" value="SH3-like_dom_sf"/>
</dbReference>
<protein>
    <recommendedName>
        <fullName evidence="4">SH3 domain-containing protein</fullName>
    </recommendedName>
</protein>
<evidence type="ECO:0008006" key="4">
    <source>
        <dbReference type="Google" id="ProtNLM"/>
    </source>
</evidence>